<keyword evidence="2" id="KW-0808">Transferase</keyword>
<sequence>MNAPVGIDTEAVTNWIVGLGLSAQPPLSFQRIGNGQSNLTFLVSDPGGNKWVLRRPPLGALLASAHDVLREHRIMSALRNTPVPVPDMIATTDDPDITDAPLVLMSYIDGAVIDDRAVAETLTEDHRRRIGLSLPKALGTIHAIDLESVGLGDLASHKPYAARLLKRWTGQWEKSKTRDVEAVTRVAQALADHAPEQKELTLVHGDYHLSNVITSTSDGDVIGVVDWELCTLGDPLADLGNLLAFWPESTDPVAALSTVPTLPGFPSRAQVIDAYAVATGRDVSAAGYWHTMGLWRLTIIAEGILRRLLNDPRNASRDGGPTAALIDNLSERTLQVGSEAGLL</sequence>
<name>A0A318RPC8_WILLI</name>
<organism evidence="2 3">
    <name type="scientific">Williamsia limnetica</name>
    <dbReference type="NCBI Taxonomy" id="882452"/>
    <lineage>
        <taxon>Bacteria</taxon>
        <taxon>Bacillati</taxon>
        <taxon>Actinomycetota</taxon>
        <taxon>Actinomycetes</taxon>
        <taxon>Mycobacteriales</taxon>
        <taxon>Nocardiaceae</taxon>
        <taxon>Williamsia</taxon>
    </lineage>
</organism>
<dbReference type="PANTHER" id="PTHR47829:SF1">
    <property type="entry name" value="HAD FAMILY PHOSPHATASE"/>
    <property type="match status" value="1"/>
</dbReference>
<comment type="caution">
    <text evidence="2">The sequence shown here is derived from an EMBL/GenBank/DDBJ whole genome shotgun (WGS) entry which is preliminary data.</text>
</comment>
<dbReference type="AlphaFoldDB" id="A0A318RPC8"/>
<dbReference type="InterPro" id="IPR002575">
    <property type="entry name" value="Aminoglycoside_PTrfase"/>
</dbReference>
<dbReference type="EMBL" id="QJSP01000001">
    <property type="protein sequence ID" value="PYE20748.1"/>
    <property type="molecule type" value="Genomic_DNA"/>
</dbReference>
<evidence type="ECO:0000259" key="1">
    <source>
        <dbReference type="Pfam" id="PF01636"/>
    </source>
</evidence>
<protein>
    <submittedName>
        <fullName evidence="2">Aminoglycoside phosphotransferase (APT) family kinase protein</fullName>
    </submittedName>
</protein>
<dbReference type="InterPro" id="IPR041726">
    <property type="entry name" value="ACAD10_11_N"/>
</dbReference>
<keyword evidence="2" id="KW-0418">Kinase</keyword>
<gene>
    <name evidence="2" type="ORF">DFR67_101139</name>
</gene>
<dbReference type="PANTHER" id="PTHR47829">
    <property type="entry name" value="HYDROLASE, PUTATIVE (AFU_ORTHOLOGUE AFUA_1G12880)-RELATED"/>
    <property type="match status" value="1"/>
</dbReference>
<feature type="domain" description="Aminoglycoside phosphotransferase" evidence="1">
    <location>
        <begin position="29"/>
        <end position="253"/>
    </location>
</feature>
<proteinExistence type="predicted"/>
<dbReference type="CDD" id="cd05154">
    <property type="entry name" value="ACAD10_11_N-like"/>
    <property type="match status" value="1"/>
</dbReference>
<dbReference type="RefSeq" id="WP_110467511.1">
    <property type="nucleotide sequence ID" value="NZ_QJSP01000001.1"/>
</dbReference>
<dbReference type="Proteomes" id="UP000247591">
    <property type="component" value="Unassembled WGS sequence"/>
</dbReference>
<dbReference type="InterPro" id="IPR011009">
    <property type="entry name" value="Kinase-like_dom_sf"/>
</dbReference>
<dbReference type="Gene3D" id="3.30.200.20">
    <property type="entry name" value="Phosphorylase Kinase, domain 1"/>
    <property type="match status" value="1"/>
</dbReference>
<evidence type="ECO:0000313" key="3">
    <source>
        <dbReference type="Proteomes" id="UP000247591"/>
    </source>
</evidence>
<dbReference type="InterPro" id="IPR052898">
    <property type="entry name" value="ACAD10-like"/>
</dbReference>
<dbReference type="Pfam" id="PF01636">
    <property type="entry name" value="APH"/>
    <property type="match status" value="1"/>
</dbReference>
<dbReference type="OrthoDB" id="3806873at2"/>
<dbReference type="Gene3D" id="3.90.1200.10">
    <property type="match status" value="1"/>
</dbReference>
<dbReference type="GO" id="GO:0016301">
    <property type="term" value="F:kinase activity"/>
    <property type="evidence" value="ECO:0007669"/>
    <property type="project" value="UniProtKB-KW"/>
</dbReference>
<evidence type="ECO:0000313" key="2">
    <source>
        <dbReference type="EMBL" id="PYE20748.1"/>
    </source>
</evidence>
<accession>A0A318RPC8</accession>
<reference evidence="2 3" key="1">
    <citation type="submission" date="2018-06" db="EMBL/GenBank/DDBJ databases">
        <title>Genomic Encyclopedia of Type Strains, Phase IV (KMG-IV): sequencing the most valuable type-strain genomes for metagenomic binning, comparative biology and taxonomic classification.</title>
        <authorList>
            <person name="Goeker M."/>
        </authorList>
    </citation>
    <scope>NUCLEOTIDE SEQUENCE [LARGE SCALE GENOMIC DNA]</scope>
    <source>
        <strain evidence="2 3">DSM 45521</strain>
    </source>
</reference>
<keyword evidence="3" id="KW-1185">Reference proteome</keyword>
<dbReference type="SUPFAM" id="SSF56112">
    <property type="entry name" value="Protein kinase-like (PK-like)"/>
    <property type="match status" value="1"/>
</dbReference>